<dbReference type="AlphaFoldDB" id="A0A6A7ASE9"/>
<evidence type="ECO:0000313" key="2">
    <source>
        <dbReference type="Proteomes" id="UP000799423"/>
    </source>
</evidence>
<accession>A0A6A7ASE9</accession>
<dbReference type="OrthoDB" id="5319191at2759"/>
<name>A0A6A7ASE9_9PLEO</name>
<dbReference type="EMBL" id="MU006337">
    <property type="protein sequence ID" value="KAF2846240.1"/>
    <property type="molecule type" value="Genomic_DNA"/>
</dbReference>
<organism evidence="1 2">
    <name type="scientific">Plenodomus tracheiphilus IPT5</name>
    <dbReference type="NCBI Taxonomy" id="1408161"/>
    <lineage>
        <taxon>Eukaryota</taxon>
        <taxon>Fungi</taxon>
        <taxon>Dikarya</taxon>
        <taxon>Ascomycota</taxon>
        <taxon>Pezizomycotina</taxon>
        <taxon>Dothideomycetes</taxon>
        <taxon>Pleosporomycetidae</taxon>
        <taxon>Pleosporales</taxon>
        <taxon>Pleosporineae</taxon>
        <taxon>Leptosphaeriaceae</taxon>
        <taxon>Plenodomus</taxon>
    </lineage>
</organism>
<keyword evidence="2" id="KW-1185">Reference proteome</keyword>
<gene>
    <name evidence="1" type="ORF">T440DRAFT_433231</name>
</gene>
<reference evidence="1" key="1">
    <citation type="submission" date="2020-01" db="EMBL/GenBank/DDBJ databases">
        <authorList>
            <consortium name="DOE Joint Genome Institute"/>
            <person name="Haridas S."/>
            <person name="Albert R."/>
            <person name="Binder M."/>
            <person name="Bloem J."/>
            <person name="Labutti K."/>
            <person name="Salamov A."/>
            <person name="Andreopoulos B."/>
            <person name="Baker S.E."/>
            <person name="Barry K."/>
            <person name="Bills G."/>
            <person name="Bluhm B.H."/>
            <person name="Cannon C."/>
            <person name="Castanera R."/>
            <person name="Culley D.E."/>
            <person name="Daum C."/>
            <person name="Ezra D."/>
            <person name="Gonzalez J.B."/>
            <person name="Henrissat B."/>
            <person name="Kuo A."/>
            <person name="Liang C."/>
            <person name="Lipzen A."/>
            <person name="Lutzoni F."/>
            <person name="Magnuson J."/>
            <person name="Mondo S."/>
            <person name="Nolan M."/>
            <person name="Ohm R."/>
            <person name="Pangilinan J."/>
            <person name="Park H.-J."/>
            <person name="Ramirez L."/>
            <person name="Alfaro M."/>
            <person name="Sun H."/>
            <person name="Tritt A."/>
            <person name="Yoshinaga Y."/>
            <person name="Zwiers L.-H."/>
            <person name="Turgeon B.G."/>
            <person name="Goodwin S.B."/>
            <person name="Spatafora J.W."/>
            <person name="Crous P.W."/>
            <person name="Grigoriev I.V."/>
        </authorList>
    </citation>
    <scope>NUCLEOTIDE SEQUENCE</scope>
    <source>
        <strain evidence="1">IPT5</strain>
    </source>
</reference>
<dbReference type="Proteomes" id="UP000799423">
    <property type="component" value="Unassembled WGS sequence"/>
</dbReference>
<protein>
    <submittedName>
        <fullName evidence="1">Uncharacterized protein</fullName>
    </submittedName>
</protein>
<sequence>MNNLTGTQYEQRDIGISFLDILDLSLDSIWPVHEYGHALTLSESSWNDDENTWDWWETVATYISDEFHSTSTCRAAKASHGLSTEPWPSQINPTFLHENTHLILVDGNRTTGNRRAAFPFISYLNNNPDKYTGLGKQTLLNMLRKYKVGSNDTPFHVLATILAGTGTTVQKAVGRYWAHMAYFDIGHPSAHAVFLSERPNIVYDSLHANGTVKSEKAPRYMGANIIPLKIKGSNITVALQTSGQYTATLVVKSGEKLRYVDVVNGKGRVAVAKSDEVSLVVAYTPELIMYNSAAITAEMYANALQYSVKFTGASVA</sequence>
<proteinExistence type="predicted"/>
<evidence type="ECO:0000313" key="1">
    <source>
        <dbReference type="EMBL" id="KAF2846240.1"/>
    </source>
</evidence>